<keyword evidence="2" id="KW-0418">Kinase</keyword>
<evidence type="ECO:0000256" key="1">
    <source>
        <dbReference type="ARBA" id="ARBA00006479"/>
    </source>
</evidence>
<dbReference type="Pfam" id="PF00480">
    <property type="entry name" value="ROK"/>
    <property type="match status" value="1"/>
</dbReference>
<dbReference type="PROSITE" id="PS01125">
    <property type="entry name" value="ROK"/>
    <property type="match status" value="1"/>
</dbReference>
<protein>
    <submittedName>
        <fullName evidence="2">Glucokinase</fullName>
    </submittedName>
</protein>
<dbReference type="Proteomes" id="UP000321685">
    <property type="component" value="Unassembled WGS sequence"/>
</dbReference>
<dbReference type="GO" id="GO:0016301">
    <property type="term" value="F:kinase activity"/>
    <property type="evidence" value="ECO:0007669"/>
    <property type="project" value="UniProtKB-KW"/>
</dbReference>
<evidence type="ECO:0000313" key="3">
    <source>
        <dbReference type="Proteomes" id="UP000321685"/>
    </source>
</evidence>
<dbReference type="EMBL" id="BJVJ01000055">
    <property type="protein sequence ID" value="GEL25482.1"/>
    <property type="molecule type" value="Genomic_DNA"/>
</dbReference>
<proteinExistence type="inferred from homology"/>
<keyword evidence="2" id="KW-0808">Transferase</keyword>
<sequence length="331" mass="33200">MSAADPEQVLAVGVDVGGTSVRAGVVDAEGQILDTVRAPTPAGEEALEETIAGAVGELARRHPVRATGLALAGFVAPGGDTVRYAPHLSWRDAPVATRVGARLGLPTVVEHDANAAALAERRFGAAAGASTAVFVALGTGIGAALLIGGELFRGAHGVAPELGHVRVVPDGRPCPCGKRGCWERYCSGTALATTALELLAADRSGGSVLARDAAADPGRISGQRVAAAAREGDRVARRAVAELGHWLGEGLAMVADVFDPELVVVGGGVSGSAPLFLDAARERYARVVTGAGHRPLARIRTAQLGDAAAVVGAAQLAREAVTAEPGAAVAG</sequence>
<dbReference type="PANTHER" id="PTHR18964:SF173">
    <property type="entry name" value="GLUCOKINASE"/>
    <property type="match status" value="1"/>
</dbReference>
<keyword evidence="3" id="KW-1185">Reference proteome</keyword>
<dbReference type="Gene3D" id="3.30.420.40">
    <property type="match status" value="2"/>
</dbReference>
<dbReference type="InterPro" id="IPR049874">
    <property type="entry name" value="ROK_cs"/>
</dbReference>
<organism evidence="2 3">
    <name type="scientific">Pseudonocardia sulfidoxydans NBRC 16205</name>
    <dbReference type="NCBI Taxonomy" id="1223511"/>
    <lineage>
        <taxon>Bacteria</taxon>
        <taxon>Bacillati</taxon>
        <taxon>Actinomycetota</taxon>
        <taxon>Actinomycetes</taxon>
        <taxon>Pseudonocardiales</taxon>
        <taxon>Pseudonocardiaceae</taxon>
        <taxon>Pseudonocardia</taxon>
    </lineage>
</organism>
<dbReference type="SUPFAM" id="SSF53067">
    <property type="entry name" value="Actin-like ATPase domain"/>
    <property type="match status" value="1"/>
</dbReference>
<reference evidence="2 3" key="1">
    <citation type="submission" date="2019-07" db="EMBL/GenBank/DDBJ databases">
        <title>Whole genome shotgun sequence of Pseudonocardia sulfidoxydans NBRC 16205.</title>
        <authorList>
            <person name="Hosoyama A."/>
            <person name="Uohara A."/>
            <person name="Ohji S."/>
            <person name="Ichikawa N."/>
        </authorList>
    </citation>
    <scope>NUCLEOTIDE SEQUENCE [LARGE SCALE GENOMIC DNA]</scope>
    <source>
        <strain evidence="2 3">NBRC 16205</strain>
    </source>
</reference>
<comment type="similarity">
    <text evidence="1">Belongs to the ROK (NagC/XylR) family.</text>
</comment>
<evidence type="ECO:0000313" key="2">
    <source>
        <dbReference type="EMBL" id="GEL25482.1"/>
    </source>
</evidence>
<name>A0A511DKZ9_9PSEU</name>
<dbReference type="AlphaFoldDB" id="A0A511DKZ9"/>
<gene>
    <name evidence="2" type="primary">glk</name>
    <name evidence="2" type="ORF">PSU4_44360</name>
</gene>
<dbReference type="PANTHER" id="PTHR18964">
    <property type="entry name" value="ROK (REPRESSOR, ORF, KINASE) FAMILY"/>
    <property type="match status" value="1"/>
</dbReference>
<dbReference type="InterPro" id="IPR043129">
    <property type="entry name" value="ATPase_NBD"/>
</dbReference>
<dbReference type="InterPro" id="IPR000600">
    <property type="entry name" value="ROK"/>
</dbReference>
<comment type="caution">
    <text evidence="2">The sequence shown here is derived from an EMBL/GenBank/DDBJ whole genome shotgun (WGS) entry which is preliminary data.</text>
</comment>
<accession>A0A511DKZ9</accession>